<dbReference type="SUPFAM" id="SSF53335">
    <property type="entry name" value="S-adenosyl-L-methionine-dependent methyltransferases"/>
    <property type="match status" value="1"/>
</dbReference>
<feature type="compositionally biased region" description="Polar residues" evidence="1">
    <location>
        <begin position="109"/>
        <end position="132"/>
    </location>
</feature>
<dbReference type="EMBL" id="CAACVS010000169">
    <property type="protein sequence ID" value="VEU38441.1"/>
    <property type="molecule type" value="Genomic_DNA"/>
</dbReference>
<dbReference type="Proteomes" id="UP000291116">
    <property type="component" value="Unassembled WGS sequence"/>
</dbReference>
<evidence type="ECO:0000256" key="1">
    <source>
        <dbReference type="SAM" id="MobiDB-lite"/>
    </source>
</evidence>
<protein>
    <submittedName>
        <fullName evidence="2">Uncharacterized protein</fullName>
    </submittedName>
</protein>
<keyword evidence="3" id="KW-1185">Reference proteome</keyword>
<dbReference type="Gene3D" id="3.40.50.150">
    <property type="entry name" value="Vaccinia Virus protein VP39"/>
    <property type="match status" value="1"/>
</dbReference>
<sequence>MQSISVAVFAICSIAVPRKTHELALLILAVCFAFALPCDAWEMKAVATNTKPPVGPSARTTLAMNTNENTSHRFPTRRSFFFLAPILPSAAIANAAAAMAETTTGGGIDTNQSANDPSQRGNEASKPQQQRPFVSAAYPRKELTNSIVASRDTNISPAEVYETILRLRKERPGESGVTASGSVPPGRPRALDVGAGAGVSTQVIYDQLGYVDIDAIDWSGEAWRINVVEGGYCPPTVNFYELDDERFVETVWKEEHLEKYDIIAFNFAVNRQKALYFCRNLLKPDGLLLAPVNAQTDYWLKQTYQLLNANGEVVWSTIDVGAWSVQFQPDVTQDTCQGIWCSPFNGFQKMRR</sequence>
<accession>A0A448Z8U1</accession>
<dbReference type="AlphaFoldDB" id="A0A448Z8U1"/>
<gene>
    <name evidence="2" type="ORF">PSNMU_V1.4_AUG-EV-PASAV3_0052610</name>
</gene>
<organism evidence="2 3">
    <name type="scientific">Pseudo-nitzschia multistriata</name>
    <dbReference type="NCBI Taxonomy" id="183589"/>
    <lineage>
        <taxon>Eukaryota</taxon>
        <taxon>Sar</taxon>
        <taxon>Stramenopiles</taxon>
        <taxon>Ochrophyta</taxon>
        <taxon>Bacillariophyta</taxon>
        <taxon>Bacillariophyceae</taxon>
        <taxon>Bacillariophycidae</taxon>
        <taxon>Bacillariales</taxon>
        <taxon>Bacillariaceae</taxon>
        <taxon>Pseudo-nitzschia</taxon>
    </lineage>
</organism>
<proteinExistence type="predicted"/>
<reference evidence="2 3" key="1">
    <citation type="submission" date="2019-01" db="EMBL/GenBank/DDBJ databases">
        <authorList>
            <person name="Ferrante I. M."/>
        </authorList>
    </citation>
    <scope>NUCLEOTIDE SEQUENCE [LARGE SCALE GENOMIC DNA]</scope>
    <source>
        <strain evidence="2 3">B856</strain>
    </source>
</reference>
<dbReference type="InterPro" id="IPR029063">
    <property type="entry name" value="SAM-dependent_MTases_sf"/>
</dbReference>
<dbReference type="CDD" id="cd02440">
    <property type="entry name" value="AdoMet_MTases"/>
    <property type="match status" value="1"/>
</dbReference>
<evidence type="ECO:0000313" key="2">
    <source>
        <dbReference type="EMBL" id="VEU38441.1"/>
    </source>
</evidence>
<dbReference type="OrthoDB" id="41797at2759"/>
<feature type="region of interest" description="Disordered" evidence="1">
    <location>
        <begin position="103"/>
        <end position="137"/>
    </location>
</feature>
<evidence type="ECO:0000313" key="3">
    <source>
        <dbReference type="Proteomes" id="UP000291116"/>
    </source>
</evidence>
<name>A0A448Z8U1_9STRA</name>